<dbReference type="Proteomes" id="UP001519310">
    <property type="component" value="Unassembled WGS sequence"/>
</dbReference>
<keyword evidence="5" id="KW-1185">Reference proteome</keyword>
<sequence>MRTLAVKAVGWARTFPISRGVRAARQWTAGHLASLPWGGAAPDTVHSVLLSVSELVTNAHLHAVGPAHLVLTWDGSCLHVSVADSDPHLPSPRTADADGDTGATSGRGLGIVSVLADSWDVHACHGGKAITACFRPPGASDPHTGPRRGPPTTGPGGARRS</sequence>
<dbReference type="PANTHER" id="PTHR35526">
    <property type="entry name" value="ANTI-SIGMA-F FACTOR RSBW-RELATED"/>
    <property type="match status" value="1"/>
</dbReference>
<organism evidence="4 5">
    <name type="scientific">Streptomyces avidinii</name>
    <dbReference type="NCBI Taxonomy" id="1895"/>
    <lineage>
        <taxon>Bacteria</taxon>
        <taxon>Bacillati</taxon>
        <taxon>Actinomycetota</taxon>
        <taxon>Actinomycetes</taxon>
        <taxon>Kitasatosporales</taxon>
        <taxon>Streptomycetaceae</taxon>
        <taxon>Streptomyces</taxon>
    </lineage>
</organism>
<evidence type="ECO:0000256" key="2">
    <source>
        <dbReference type="SAM" id="MobiDB-lite"/>
    </source>
</evidence>
<evidence type="ECO:0000313" key="4">
    <source>
        <dbReference type="EMBL" id="MBP2038007.1"/>
    </source>
</evidence>
<protein>
    <submittedName>
        <fullName evidence="4">Anti-sigma regulatory factor (Ser/Thr protein kinase)</fullName>
    </submittedName>
</protein>
<comment type="caution">
    <text evidence="4">The sequence shown here is derived from an EMBL/GenBank/DDBJ whole genome shotgun (WGS) entry which is preliminary data.</text>
</comment>
<name>A0ABS4L7E8_STRAV</name>
<feature type="region of interest" description="Disordered" evidence="2">
    <location>
        <begin position="135"/>
        <end position="161"/>
    </location>
</feature>
<dbReference type="CDD" id="cd16936">
    <property type="entry name" value="HATPase_RsbW-like"/>
    <property type="match status" value="1"/>
</dbReference>
<dbReference type="Gene3D" id="3.30.565.10">
    <property type="entry name" value="Histidine kinase-like ATPase, C-terminal domain"/>
    <property type="match status" value="1"/>
</dbReference>
<proteinExistence type="predicted"/>
<dbReference type="SUPFAM" id="SSF55874">
    <property type="entry name" value="ATPase domain of HSP90 chaperone/DNA topoisomerase II/histidine kinase"/>
    <property type="match status" value="1"/>
</dbReference>
<dbReference type="PANTHER" id="PTHR35526:SF3">
    <property type="entry name" value="ANTI-SIGMA-F FACTOR RSBW"/>
    <property type="match status" value="1"/>
</dbReference>
<evidence type="ECO:0000313" key="5">
    <source>
        <dbReference type="Proteomes" id="UP001519310"/>
    </source>
</evidence>
<dbReference type="Pfam" id="PF13581">
    <property type="entry name" value="HATPase_c_2"/>
    <property type="match status" value="1"/>
</dbReference>
<keyword evidence="1" id="KW-0808">Transferase</keyword>
<dbReference type="EMBL" id="JAGGLQ010000006">
    <property type="protein sequence ID" value="MBP2038007.1"/>
    <property type="molecule type" value="Genomic_DNA"/>
</dbReference>
<evidence type="ECO:0000259" key="3">
    <source>
        <dbReference type="Pfam" id="PF13581"/>
    </source>
</evidence>
<accession>A0ABS4L7E8</accession>
<dbReference type="InterPro" id="IPR036890">
    <property type="entry name" value="HATPase_C_sf"/>
</dbReference>
<reference evidence="4 5" key="1">
    <citation type="submission" date="2021-03" db="EMBL/GenBank/DDBJ databases">
        <title>Genomic Encyclopedia of Type Strains, Phase IV (KMG-IV): sequencing the most valuable type-strain genomes for metagenomic binning, comparative biology and taxonomic classification.</title>
        <authorList>
            <person name="Goeker M."/>
        </authorList>
    </citation>
    <scope>NUCLEOTIDE SEQUENCE [LARGE SCALE GENOMIC DNA]</scope>
    <source>
        <strain evidence="4 5">DSM 40526</strain>
    </source>
</reference>
<dbReference type="InterPro" id="IPR050267">
    <property type="entry name" value="Anti-sigma-factor_SerPK"/>
</dbReference>
<keyword evidence="1" id="KW-0418">Kinase</keyword>
<evidence type="ECO:0000256" key="1">
    <source>
        <dbReference type="ARBA" id="ARBA00022527"/>
    </source>
</evidence>
<feature type="domain" description="Histidine kinase/HSP90-like ATPase" evidence="3">
    <location>
        <begin position="21"/>
        <end position="133"/>
    </location>
</feature>
<dbReference type="InterPro" id="IPR003594">
    <property type="entry name" value="HATPase_dom"/>
</dbReference>
<keyword evidence="1" id="KW-0723">Serine/threonine-protein kinase</keyword>
<gene>
    <name evidence="4" type="ORF">J2Z77_003814</name>
</gene>